<evidence type="ECO:0000313" key="1">
    <source>
        <dbReference type="EMBL" id="CBX98223.1"/>
    </source>
</evidence>
<proteinExistence type="predicted"/>
<accession>E5A3L0</accession>
<dbReference type="AlphaFoldDB" id="E5A3L0"/>
<name>E5A3L0_LEPMJ</name>
<gene>
    <name evidence="1" type="ORF">LEMA_P096320.1</name>
</gene>
<keyword evidence="2" id="KW-1185">Reference proteome</keyword>
<sequence>MIEEVERFAAYEEYGIALTAGGQGKLALMYERLARQGPVIAVPSADLLATWALSSVTWSAVKCQSVAEWYSPSIRSQPSEFTLHADRSADTTAAALSCAGSGLSSCHLRIAYMKHRQILLSCFDRYADRFRPEGSIQPIASLPYTVPKIPTHAVLALCAWQQWFDNRLEGPGNGPQSQGAVPSGFLKPCAYPKLLMVTTQVMSTADATDRRKPQPRPCQNPVWTRTGLIHAEYYYMCVGAF</sequence>
<evidence type="ECO:0000313" key="2">
    <source>
        <dbReference type="Proteomes" id="UP000002668"/>
    </source>
</evidence>
<reference evidence="2" key="1">
    <citation type="journal article" date="2011" name="Nat. Commun.">
        <title>Effector diversification within compartments of the Leptosphaeria maculans genome affected by Repeat-Induced Point mutations.</title>
        <authorList>
            <person name="Rouxel T."/>
            <person name="Grandaubert J."/>
            <person name="Hane J.K."/>
            <person name="Hoede C."/>
            <person name="van de Wouw A.P."/>
            <person name="Couloux A."/>
            <person name="Dominguez V."/>
            <person name="Anthouard V."/>
            <person name="Bally P."/>
            <person name="Bourras S."/>
            <person name="Cozijnsen A.J."/>
            <person name="Ciuffetti L.M."/>
            <person name="Degrave A."/>
            <person name="Dilmaghani A."/>
            <person name="Duret L."/>
            <person name="Fudal I."/>
            <person name="Goodwin S.B."/>
            <person name="Gout L."/>
            <person name="Glaser N."/>
            <person name="Linglin J."/>
            <person name="Kema G.H.J."/>
            <person name="Lapalu N."/>
            <person name="Lawrence C.B."/>
            <person name="May K."/>
            <person name="Meyer M."/>
            <person name="Ollivier B."/>
            <person name="Poulain J."/>
            <person name="Schoch C.L."/>
            <person name="Simon A."/>
            <person name="Spatafora J.W."/>
            <person name="Stachowiak A."/>
            <person name="Turgeon B.G."/>
            <person name="Tyler B.M."/>
            <person name="Vincent D."/>
            <person name="Weissenbach J."/>
            <person name="Amselem J."/>
            <person name="Quesneville H."/>
            <person name="Oliver R.P."/>
            <person name="Wincker P."/>
            <person name="Balesdent M.-H."/>
            <person name="Howlett B.J."/>
        </authorList>
    </citation>
    <scope>NUCLEOTIDE SEQUENCE [LARGE SCALE GENOMIC DNA]</scope>
    <source>
        <strain evidence="2">JN3 / isolate v23.1.3 / race Av1-4-5-6-7-8</strain>
    </source>
</reference>
<organism evidence="2">
    <name type="scientific">Leptosphaeria maculans (strain JN3 / isolate v23.1.3 / race Av1-4-5-6-7-8)</name>
    <name type="common">Blackleg fungus</name>
    <name type="synonym">Phoma lingam</name>
    <dbReference type="NCBI Taxonomy" id="985895"/>
    <lineage>
        <taxon>Eukaryota</taxon>
        <taxon>Fungi</taxon>
        <taxon>Dikarya</taxon>
        <taxon>Ascomycota</taxon>
        <taxon>Pezizomycotina</taxon>
        <taxon>Dothideomycetes</taxon>
        <taxon>Pleosporomycetidae</taxon>
        <taxon>Pleosporales</taxon>
        <taxon>Pleosporineae</taxon>
        <taxon>Leptosphaeriaceae</taxon>
        <taxon>Plenodomus</taxon>
        <taxon>Plenodomus lingam/Leptosphaeria maculans species complex</taxon>
    </lineage>
</organism>
<dbReference type="VEuPathDB" id="FungiDB:LEMA_P096320.1"/>
<dbReference type="EMBL" id="FP929133">
    <property type="protein sequence ID" value="CBX98223.1"/>
    <property type="molecule type" value="Genomic_DNA"/>
</dbReference>
<dbReference type="InParanoid" id="E5A3L0"/>
<dbReference type="Proteomes" id="UP000002668">
    <property type="component" value="Genome"/>
</dbReference>
<dbReference type="HOGENOM" id="CLU_1151962_0_0_1"/>
<protein>
    <submittedName>
        <fullName evidence="1">Predicted protein</fullName>
    </submittedName>
</protein>